<feature type="transmembrane region" description="Helical" evidence="1">
    <location>
        <begin position="28"/>
        <end position="44"/>
    </location>
</feature>
<dbReference type="OrthoDB" id="2351415at2"/>
<accession>A0A1C0YFP3</accession>
<dbReference type="InterPro" id="IPR047793">
    <property type="entry name" value="LiaF_C"/>
</dbReference>
<keyword evidence="4" id="KW-1185">Reference proteome</keyword>
<dbReference type="EMBL" id="MATO01000064">
    <property type="protein sequence ID" value="OCS85985.1"/>
    <property type="molecule type" value="Genomic_DNA"/>
</dbReference>
<keyword evidence="1" id="KW-0812">Transmembrane</keyword>
<keyword evidence="1" id="KW-0472">Membrane</keyword>
<evidence type="ECO:0000313" key="4">
    <source>
        <dbReference type="Proteomes" id="UP000093482"/>
    </source>
</evidence>
<protein>
    <recommendedName>
        <fullName evidence="2">Cell wall-active antibiotics response LiaF-like C-terminal domain-containing protein</fullName>
    </recommendedName>
</protein>
<evidence type="ECO:0000256" key="1">
    <source>
        <dbReference type="SAM" id="Phobius"/>
    </source>
</evidence>
<evidence type="ECO:0000313" key="3">
    <source>
        <dbReference type="EMBL" id="OCS85985.1"/>
    </source>
</evidence>
<dbReference type="Pfam" id="PF09922">
    <property type="entry name" value="LiaF-like_C"/>
    <property type="match status" value="1"/>
</dbReference>
<feature type="domain" description="Cell wall-active antibiotics response LiaF-like C-terminal" evidence="2">
    <location>
        <begin position="111"/>
        <end position="215"/>
    </location>
</feature>
<dbReference type="RefSeq" id="WP_066466174.1">
    <property type="nucleotide sequence ID" value="NZ_MATO01000064.1"/>
</dbReference>
<proteinExistence type="predicted"/>
<feature type="transmembrane region" description="Helical" evidence="1">
    <location>
        <begin position="51"/>
        <end position="67"/>
    </location>
</feature>
<sequence length="218" mass="24358">MKKFLQKPVTVIAAITLLITSVNNLFDYGFNGSLIIAVFVGYIGLTNNKRFLIWFAAFCMIVAFMSMPVVRVIGYTIALGIVVYSAMSYYRAQSKTKLTSLHYTKHTQLATATDDYQWQDYAVQRAFGNVHIDLTKTILPVGTSFLSVRHGVGKVTVVVPFEIGLRIQASTCIGSTAILDEPRKTMNESVMYEEGLHLQRVVLLHILSLTGEIEVIRQ</sequence>
<keyword evidence="1" id="KW-1133">Transmembrane helix</keyword>
<dbReference type="InterPro" id="IPR024425">
    <property type="entry name" value="LiaF-like_C"/>
</dbReference>
<dbReference type="AlphaFoldDB" id="A0A1C0YFP3"/>
<organism evidence="3 4">
    <name type="scientific">Caryophanon latum</name>
    <dbReference type="NCBI Taxonomy" id="33977"/>
    <lineage>
        <taxon>Bacteria</taxon>
        <taxon>Bacillati</taxon>
        <taxon>Bacillota</taxon>
        <taxon>Bacilli</taxon>
        <taxon>Bacillales</taxon>
        <taxon>Caryophanaceae</taxon>
        <taxon>Caryophanon</taxon>
    </lineage>
</organism>
<reference evidence="3 4" key="1">
    <citation type="submission" date="2016-07" db="EMBL/GenBank/DDBJ databases">
        <title>Caryophanon latum genome sequencing.</title>
        <authorList>
            <person name="Verma A."/>
            <person name="Pal Y."/>
            <person name="Krishnamurthi S."/>
        </authorList>
    </citation>
    <scope>NUCLEOTIDE SEQUENCE [LARGE SCALE GENOMIC DNA]</scope>
    <source>
        <strain evidence="3 4">DSM 14151</strain>
    </source>
</reference>
<dbReference type="NCBIfam" id="NF040535">
    <property type="entry name" value="LiaF_C_term"/>
    <property type="match status" value="1"/>
</dbReference>
<comment type="caution">
    <text evidence="3">The sequence shown here is derived from an EMBL/GenBank/DDBJ whole genome shotgun (WGS) entry which is preliminary data.</text>
</comment>
<gene>
    <name evidence="3" type="ORF">A6K76_14720</name>
</gene>
<evidence type="ECO:0000259" key="2">
    <source>
        <dbReference type="Pfam" id="PF09922"/>
    </source>
</evidence>
<name>A0A1C0YFP3_9BACL</name>
<dbReference type="Proteomes" id="UP000093482">
    <property type="component" value="Unassembled WGS sequence"/>
</dbReference>